<dbReference type="RefSeq" id="XP_016497289.1">
    <property type="nucleotide sequence ID" value="XM_016641803.1"/>
</dbReference>
<keyword evidence="1" id="KW-0732">Signal</keyword>
<dbReference type="OrthoDB" id="1305469at2759"/>
<dbReference type="KEGG" id="nta:107816119"/>
<dbReference type="STRING" id="4097.A0A1S4C8K2"/>
<feature type="signal peptide" evidence="1">
    <location>
        <begin position="1"/>
        <end position="16"/>
    </location>
</feature>
<dbReference type="AlphaFoldDB" id="A0A1S4C8K2"/>
<accession>A0A1S4C8K2</accession>
<gene>
    <name evidence="2" type="primary">LOC107816119</name>
</gene>
<protein>
    <recommendedName>
        <fullName evidence="3">Reverse transcriptase</fullName>
    </recommendedName>
</protein>
<evidence type="ECO:0008006" key="3">
    <source>
        <dbReference type="Google" id="ProtNLM"/>
    </source>
</evidence>
<sequence>MIVLEWMFLTIAPCDAAKRSNLYCRDYGCRKNDSQDMEIMEDRQVELEYTMDLSNDGNKASKSDDKIIREKSNHGKYNEAIELSNQYRVDYTRYLKLQDSILRQNARVKWIQEDDVNIAYFHAIIKGRRRRLSIKKIMDEQDQWIEGNDAIVKAAVRYYQKIFTPENQSSDFDVLNCLERCINEEDNDLLTTTPTMQEVKDCVIFIDPDSAPGPDGLSIYFYQKSWHIIAHDLYKAMVSFFCGATLPKYFTHTCI</sequence>
<name>A0A1S4C8K2_TOBAC</name>
<reference evidence="2" key="1">
    <citation type="submission" date="2025-08" db="UniProtKB">
        <authorList>
            <consortium name="RefSeq"/>
        </authorList>
    </citation>
    <scope>IDENTIFICATION</scope>
</reference>
<organism evidence="2">
    <name type="scientific">Nicotiana tabacum</name>
    <name type="common">Common tobacco</name>
    <dbReference type="NCBI Taxonomy" id="4097"/>
    <lineage>
        <taxon>Eukaryota</taxon>
        <taxon>Viridiplantae</taxon>
        <taxon>Streptophyta</taxon>
        <taxon>Embryophyta</taxon>
        <taxon>Tracheophyta</taxon>
        <taxon>Spermatophyta</taxon>
        <taxon>Magnoliopsida</taxon>
        <taxon>eudicotyledons</taxon>
        <taxon>Gunneridae</taxon>
        <taxon>Pentapetalae</taxon>
        <taxon>asterids</taxon>
        <taxon>lamiids</taxon>
        <taxon>Solanales</taxon>
        <taxon>Solanaceae</taxon>
        <taxon>Nicotianoideae</taxon>
        <taxon>Nicotianeae</taxon>
        <taxon>Nicotiana</taxon>
    </lineage>
</organism>
<dbReference type="PaxDb" id="4097-A0A1S4C8K2"/>
<evidence type="ECO:0000256" key="1">
    <source>
        <dbReference type="SAM" id="SignalP"/>
    </source>
</evidence>
<feature type="chain" id="PRO_5010370436" description="Reverse transcriptase" evidence="1">
    <location>
        <begin position="17"/>
        <end position="255"/>
    </location>
</feature>
<evidence type="ECO:0000313" key="2">
    <source>
        <dbReference type="RefSeq" id="XP_016497289.1"/>
    </source>
</evidence>
<proteinExistence type="predicted"/>